<sequence length="310" mass="36470">MRLHDKVARYINESTEFDEELAIEVVEFQKRKIPFYADFLRVNGIDKIRKISEIPFFPVEFFKKYEIFADEPENYFESSGTTGNRSRVFYNSRSLELYKISALRSFPNFSIRRIYSFVPDFKVANRSSLAYMLKIFEEKYEVVYLNDSYEIENFEKAVRNLEKVEEGSLLFFTSSQLLRISEYMIEKGVKFGKKLLIIETGGYKALKRRYIRNELYSLAGSVFENSEFYTEYGMTELFSQFYSVCKGIYKEHPYAKVLTQGEGLLKVFDFANLYTVSALLVPDRVIVKGKCFDVLGRVQEDERGCAFTFR</sequence>
<dbReference type="InterPro" id="IPR042099">
    <property type="entry name" value="ANL_N_sf"/>
</dbReference>
<evidence type="ECO:0000313" key="1">
    <source>
        <dbReference type="EMBL" id="HGL17643.1"/>
    </source>
</evidence>
<organism evidence="1">
    <name type="scientific">candidate division WOR-3 bacterium</name>
    <dbReference type="NCBI Taxonomy" id="2052148"/>
    <lineage>
        <taxon>Bacteria</taxon>
        <taxon>Bacteria division WOR-3</taxon>
    </lineage>
</organism>
<name>A0A7V3ZXT9_UNCW3</name>
<dbReference type="EMBL" id="DTDJ01000032">
    <property type="protein sequence ID" value="HGL17643.1"/>
    <property type="molecule type" value="Genomic_DNA"/>
</dbReference>
<evidence type="ECO:0008006" key="2">
    <source>
        <dbReference type="Google" id="ProtNLM"/>
    </source>
</evidence>
<dbReference type="AlphaFoldDB" id="A0A7V3ZXT9"/>
<comment type="caution">
    <text evidence="1">The sequence shown here is derived from an EMBL/GenBank/DDBJ whole genome shotgun (WGS) entry which is preliminary data.</text>
</comment>
<reference evidence="1" key="1">
    <citation type="journal article" date="2020" name="mSystems">
        <title>Genome- and Community-Level Interaction Insights into Carbon Utilization and Element Cycling Functions of Hydrothermarchaeota in Hydrothermal Sediment.</title>
        <authorList>
            <person name="Zhou Z."/>
            <person name="Liu Y."/>
            <person name="Xu W."/>
            <person name="Pan J."/>
            <person name="Luo Z.H."/>
            <person name="Li M."/>
        </authorList>
    </citation>
    <scope>NUCLEOTIDE SEQUENCE [LARGE SCALE GENOMIC DNA]</scope>
    <source>
        <strain evidence="1">SpSt-69</strain>
    </source>
</reference>
<proteinExistence type="predicted"/>
<gene>
    <name evidence="1" type="ORF">ENU66_04875</name>
</gene>
<dbReference type="Gene3D" id="3.40.50.12780">
    <property type="entry name" value="N-terminal domain of ligase-like"/>
    <property type="match status" value="1"/>
</dbReference>
<accession>A0A7V3ZXT9</accession>
<protein>
    <recommendedName>
        <fullName evidence="2">Acyl transferase</fullName>
    </recommendedName>
</protein>